<name>A0ABN6GEP4_9GAMM</name>
<gene>
    <name evidence="1" type="ORF">Atep_30980</name>
</gene>
<reference evidence="1 2" key="1">
    <citation type="submission" date="2021-04" db="EMBL/GenBank/DDBJ databases">
        <title>Complete genome sequencing of Allochromatium tepidum strain NZ.</title>
        <authorList>
            <person name="Tsukatani Y."/>
            <person name="Mori H."/>
        </authorList>
    </citation>
    <scope>NUCLEOTIDE SEQUENCE [LARGE SCALE GENOMIC DNA]</scope>
    <source>
        <strain evidence="1 2">NZ</strain>
        <plasmid evidence="1 2">pAt1</plasmid>
    </source>
</reference>
<dbReference type="Proteomes" id="UP000680679">
    <property type="component" value="Plasmid pAt1"/>
</dbReference>
<evidence type="ECO:0000313" key="2">
    <source>
        <dbReference type="Proteomes" id="UP000680679"/>
    </source>
</evidence>
<keyword evidence="1" id="KW-0614">Plasmid</keyword>
<protein>
    <recommendedName>
        <fullName evidence="3">HTH iclR-type domain-containing protein</fullName>
    </recommendedName>
</protein>
<evidence type="ECO:0000313" key="1">
    <source>
        <dbReference type="EMBL" id="BCU08421.1"/>
    </source>
</evidence>
<accession>A0ABN6GEP4</accession>
<dbReference type="SUPFAM" id="SSF46785">
    <property type="entry name" value="Winged helix' DNA-binding domain"/>
    <property type="match status" value="1"/>
</dbReference>
<dbReference type="InterPro" id="IPR036390">
    <property type="entry name" value="WH_DNA-bd_sf"/>
</dbReference>
<evidence type="ECO:0008006" key="3">
    <source>
        <dbReference type="Google" id="ProtNLM"/>
    </source>
</evidence>
<sequence>MLESQKNSKKNHVAIERRLLEQAGNTEIFRRVNVAQVAREIGTTHAIANRVLHSLVEHGVLERSALRPNWFRRNPHRCGCDHQGANTEQGASASCS</sequence>
<dbReference type="EMBL" id="AP024564">
    <property type="protein sequence ID" value="BCU08421.1"/>
    <property type="molecule type" value="Genomic_DNA"/>
</dbReference>
<geneLocation type="plasmid" evidence="1 2">
    <name>pAt1</name>
</geneLocation>
<organism evidence="1 2">
    <name type="scientific">Allochromatium tepidum</name>
    <dbReference type="NCBI Taxonomy" id="553982"/>
    <lineage>
        <taxon>Bacteria</taxon>
        <taxon>Pseudomonadati</taxon>
        <taxon>Pseudomonadota</taxon>
        <taxon>Gammaproteobacteria</taxon>
        <taxon>Chromatiales</taxon>
        <taxon>Chromatiaceae</taxon>
        <taxon>Allochromatium</taxon>
    </lineage>
</organism>
<keyword evidence="2" id="KW-1185">Reference proteome</keyword>
<proteinExistence type="predicted"/>